<dbReference type="AlphaFoldDB" id="A0A8S2GFU3"/>
<accession>A0A8S2GFU3</accession>
<comment type="caution">
    <text evidence="1">The sequence shown here is derived from an EMBL/GenBank/DDBJ whole genome shotgun (WGS) entry which is preliminary data.</text>
</comment>
<dbReference type="Proteomes" id="UP000682733">
    <property type="component" value="Unassembled WGS sequence"/>
</dbReference>
<protein>
    <submittedName>
        <fullName evidence="1">Uncharacterized protein</fullName>
    </submittedName>
</protein>
<name>A0A8S2GFU3_9BILA</name>
<feature type="non-terminal residue" evidence="1">
    <location>
        <position position="1"/>
    </location>
</feature>
<proteinExistence type="predicted"/>
<evidence type="ECO:0000313" key="3">
    <source>
        <dbReference type="Proteomes" id="UP000677228"/>
    </source>
</evidence>
<evidence type="ECO:0000313" key="2">
    <source>
        <dbReference type="EMBL" id="CAF4568520.1"/>
    </source>
</evidence>
<dbReference type="EMBL" id="CAJOBA010116370">
    <property type="protein sequence ID" value="CAF4568520.1"/>
    <property type="molecule type" value="Genomic_DNA"/>
</dbReference>
<organism evidence="1 3">
    <name type="scientific">Didymodactylos carnosus</name>
    <dbReference type="NCBI Taxonomy" id="1234261"/>
    <lineage>
        <taxon>Eukaryota</taxon>
        <taxon>Metazoa</taxon>
        <taxon>Spiralia</taxon>
        <taxon>Gnathifera</taxon>
        <taxon>Rotifera</taxon>
        <taxon>Eurotatoria</taxon>
        <taxon>Bdelloidea</taxon>
        <taxon>Philodinida</taxon>
        <taxon>Philodinidae</taxon>
        <taxon>Didymodactylos</taxon>
    </lineage>
</organism>
<gene>
    <name evidence="1" type="ORF">OVA965_LOCUS46013</name>
    <name evidence="2" type="ORF">TMI583_LOCUS50105</name>
</gene>
<feature type="non-terminal residue" evidence="1">
    <location>
        <position position="91"/>
    </location>
</feature>
<reference evidence="1" key="1">
    <citation type="submission" date="2021-02" db="EMBL/GenBank/DDBJ databases">
        <authorList>
            <person name="Nowell W R."/>
        </authorList>
    </citation>
    <scope>NUCLEOTIDE SEQUENCE</scope>
</reference>
<dbReference type="EMBL" id="CAJNOK010078702">
    <property type="protein sequence ID" value="CAF1679266.1"/>
    <property type="molecule type" value="Genomic_DNA"/>
</dbReference>
<evidence type="ECO:0000313" key="1">
    <source>
        <dbReference type="EMBL" id="CAF1679266.1"/>
    </source>
</evidence>
<dbReference type="Proteomes" id="UP000677228">
    <property type="component" value="Unassembled WGS sequence"/>
</dbReference>
<sequence length="91" mass="10948">NIDNTTTIEIYTLGYPLKTNTSFQRAIYDAKNKLLEPNRRLTELEWRLPHAPCPSRPDYSRSLEYDDFRSLKRSPKPMDNNKIEHWDMSFW</sequence>